<sequence length="260" mass="26538">MILSAKNLLVVLAGTSALAMAAPAGNQGQVVQITSSSDWCMMMPPTPGGGIAENEHRGIAFCTKENSSAPGAKVFPKGFIQSAHYVTGKDYVQVTGMIDPAQYQMSMTDRGGQFDNKAPTGSACANYKYYVNLIEPNDNRYCIRCCNNKSDCNTGKSTHGCSVVVPGDYSGSGSVTPTGPTSSGSNTATGTSTASATVSGSVQPTGTATVTGTASVATTTSSSTKTDMVTPTQTTSDAATTKKTLTLGAVLAFGMAILFA</sequence>
<evidence type="ECO:0008006" key="5">
    <source>
        <dbReference type="Google" id="ProtNLM"/>
    </source>
</evidence>
<name>A0A9P6FRX0_9FUNG</name>
<evidence type="ECO:0000313" key="4">
    <source>
        <dbReference type="Proteomes" id="UP000780801"/>
    </source>
</evidence>
<organism evidence="3 4">
    <name type="scientific">Lunasporangiospora selenospora</name>
    <dbReference type="NCBI Taxonomy" id="979761"/>
    <lineage>
        <taxon>Eukaryota</taxon>
        <taxon>Fungi</taxon>
        <taxon>Fungi incertae sedis</taxon>
        <taxon>Mucoromycota</taxon>
        <taxon>Mortierellomycotina</taxon>
        <taxon>Mortierellomycetes</taxon>
        <taxon>Mortierellales</taxon>
        <taxon>Mortierellaceae</taxon>
        <taxon>Lunasporangiospora</taxon>
    </lineage>
</organism>
<dbReference type="AlphaFoldDB" id="A0A9P6FRX0"/>
<feature type="region of interest" description="Disordered" evidence="1">
    <location>
        <begin position="172"/>
        <end position="237"/>
    </location>
</feature>
<evidence type="ECO:0000256" key="2">
    <source>
        <dbReference type="SAM" id="SignalP"/>
    </source>
</evidence>
<accession>A0A9P6FRX0</accession>
<keyword evidence="4" id="KW-1185">Reference proteome</keyword>
<dbReference type="EMBL" id="JAABOA010001991">
    <property type="protein sequence ID" value="KAF9580552.1"/>
    <property type="molecule type" value="Genomic_DNA"/>
</dbReference>
<evidence type="ECO:0000313" key="3">
    <source>
        <dbReference type="EMBL" id="KAF9580552.1"/>
    </source>
</evidence>
<gene>
    <name evidence="3" type="ORF">BGW38_002747</name>
</gene>
<feature type="signal peptide" evidence="2">
    <location>
        <begin position="1"/>
        <end position="21"/>
    </location>
</feature>
<protein>
    <recommendedName>
        <fullName evidence="5">Secreted protein</fullName>
    </recommendedName>
</protein>
<keyword evidence="2" id="KW-0732">Signal</keyword>
<feature type="chain" id="PRO_5040247402" description="Secreted protein" evidence="2">
    <location>
        <begin position="22"/>
        <end position="260"/>
    </location>
</feature>
<dbReference type="Proteomes" id="UP000780801">
    <property type="component" value="Unassembled WGS sequence"/>
</dbReference>
<proteinExistence type="predicted"/>
<evidence type="ECO:0000256" key="1">
    <source>
        <dbReference type="SAM" id="MobiDB-lite"/>
    </source>
</evidence>
<dbReference type="OrthoDB" id="3044029at2759"/>
<reference evidence="3" key="1">
    <citation type="journal article" date="2020" name="Fungal Divers.">
        <title>Resolving the Mortierellaceae phylogeny through synthesis of multi-gene phylogenetics and phylogenomics.</title>
        <authorList>
            <person name="Vandepol N."/>
            <person name="Liber J."/>
            <person name="Desiro A."/>
            <person name="Na H."/>
            <person name="Kennedy M."/>
            <person name="Barry K."/>
            <person name="Grigoriev I.V."/>
            <person name="Miller A.N."/>
            <person name="O'Donnell K."/>
            <person name="Stajich J.E."/>
            <person name="Bonito G."/>
        </authorList>
    </citation>
    <scope>NUCLEOTIDE SEQUENCE</scope>
    <source>
        <strain evidence="3">KOD1015</strain>
    </source>
</reference>
<comment type="caution">
    <text evidence="3">The sequence shown here is derived from an EMBL/GenBank/DDBJ whole genome shotgun (WGS) entry which is preliminary data.</text>
</comment>